<comment type="caution">
    <text evidence="1">The sequence shown here is derived from an EMBL/GenBank/DDBJ whole genome shotgun (WGS) entry which is preliminary data.</text>
</comment>
<proteinExistence type="predicted"/>
<name>A0AAW1KGA0_POPJA</name>
<dbReference type="AlphaFoldDB" id="A0AAW1KGA0"/>
<dbReference type="Gene3D" id="3.30.420.10">
    <property type="entry name" value="Ribonuclease H-like superfamily/Ribonuclease H"/>
    <property type="match status" value="1"/>
</dbReference>
<accession>A0AAW1KGA0</accession>
<keyword evidence="2" id="KW-1185">Reference proteome</keyword>
<dbReference type="GO" id="GO:0003676">
    <property type="term" value="F:nucleic acid binding"/>
    <property type="evidence" value="ECO:0007669"/>
    <property type="project" value="InterPro"/>
</dbReference>
<protein>
    <submittedName>
        <fullName evidence="1">Uncharacterized protein</fullName>
    </submittedName>
</protein>
<dbReference type="InterPro" id="IPR036397">
    <property type="entry name" value="RNaseH_sf"/>
</dbReference>
<organism evidence="1 2">
    <name type="scientific">Popillia japonica</name>
    <name type="common">Japanese beetle</name>
    <dbReference type="NCBI Taxonomy" id="7064"/>
    <lineage>
        <taxon>Eukaryota</taxon>
        <taxon>Metazoa</taxon>
        <taxon>Ecdysozoa</taxon>
        <taxon>Arthropoda</taxon>
        <taxon>Hexapoda</taxon>
        <taxon>Insecta</taxon>
        <taxon>Pterygota</taxon>
        <taxon>Neoptera</taxon>
        <taxon>Endopterygota</taxon>
        <taxon>Coleoptera</taxon>
        <taxon>Polyphaga</taxon>
        <taxon>Scarabaeiformia</taxon>
        <taxon>Scarabaeidae</taxon>
        <taxon>Rutelinae</taxon>
        <taxon>Popillia</taxon>
    </lineage>
</organism>
<evidence type="ECO:0000313" key="2">
    <source>
        <dbReference type="Proteomes" id="UP001458880"/>
    </source>
</evidence>
<reference evidence="1 2" key="1">
    <citation type="journal article" date="2024" name="BMC Genomics">
        <title>De novo assembly and annotation of Popillia japonica's genome with initial clues to its potential as an invasive pest.</title>
        <authorList>
            <person name="Cucini C."/>
            <person name="Boschi S."/>
            <person name="Funari R."/>
            <person name="Cardaioli E."/>
            <person name="Iannotti N."/>
            <person name="Marturano G."/>
            <person name="Paoli F."/>
            <person name="Bruttini M."/>
            <person name="Carapelli A."/>
            <person name="Frati F."/>
            <person name="Nardi F."/>
        </authorList>
    </citation>
    <scope>NUCLEOTIDE SEQUENCE [LARGE SCALE GENOMIC DNA]</scope>
    <source>
        <strain evidence="1">DMR45628</strain>
    </source>
</reference>
<gene>
    <name evidence="1" type="ORF">QE152_g23689</name>
</gene>
<evidence type="ECO:0000313" key="1">
    <source>
        <dbReference type="EMBL" id="KAK9717540.1"/>
    </source>
</evidence>
<dbReference type="Proteomes" id="UP001458880">
    <property type="component" value="Unassembled WGS sequence"/>
</dbReference>
<sequence>MPLFSYDINERVWRGPNERYAKGTISEATHFRGNSVAVWAGISIEALTNLPFIENGTLNARGGLEKVLEKSVKNAKPHIAQILTDYLNQFWHSRLVCMQPTPESN</sequence>
<dbReference type="EMBL" id="JASPKY010000239">
    <property type="protein sequence ID" value="KAK9717540.1"/>
    <property type="molecule type" value="Genomic_DNA"/>
</dbReference>